<dbReference type="AlphaFoldDB" id="A0A9Q0RSS3"/>
<dbReference type="Proteomes" id="UP001142055">
    <property type="component" value="Chromosome 1"/>
</dbReference>
<evidence type="ECO:0000256" key="1">
    <source>
        <dbReference type="SAM" id="Phobius"/>
    </source>
</evidence>
<protein>
    <submittedName>
        <fullName evidence="2">Uncharacterized protein</fullName>
    </submittedName>
</protein>
<organism evidence="2 3">
    <name type="scientific">Blomia tropicalis</name>
    <name type="common">Mite</name>
    <dbReference type="NCBI Taxonomy" id="40697"/>
    <lineage>
        <taxon>Eukaryota</taxon>
        <taxon>Metazoa</taxon>
        <taxon>Ecdysozoa</taxon>
        <taxon>Arthropoda</taxon>
        <taxon>Chelicerata</taxon>
        <taxon>Arachnida</taxon>
        <taxon>Acari</taxon>
        <taxon>Acariformes</taxon>
        <taxon>Sarcoptiformes</taxon>
        <taxon>Astigmata</taxon>
        <taxon>Glycyphagoidea</taxon>
        <taxon>Echimyopodidae</taxon>
        <taxon>Blomia</taxon>
    </lineage>
</organism>
<evidence type="ECO:0000313" key="2">
    <source>
        <dbReference type="EMBL" id="KAJ6224591.1"/>
    </source>
</evidence>
<gene>
    <name evidence="2" type="ORF">RDWZM_003136</name>
</gene>
<reference evidence="2" key="1">
    <citation type="submission" date="2022-12" db="EMBL/GenBank/DDBJ databases">
        <title>Genome assemblies of Blomia tropicalis.</title>
        <authorList>
            <person name="Cui Y."/>
        </authorList>
    </citation>
    <scope>NUCLEOTIDE SEQUENCE</scope>
    <source>
        <tissue evidence="2">Adult mites</tissue>
    </source>
</reference>
<keyword evidence="3" id="KW-1185">Reference proteome</keyword>
<proteinExistence type="predicted"/>
<name>A0A9Q0RSS3_BLOTA</name>
<comment type="caution">
    <text evidence="2">The sequence shown here is derived from an EMBL/GenBank/DDBJ whole genome shotgun (WGS) entry which is preliminary data.</text>
</comment>
<keyword evidence="1" id="KW-0812">Transmembrane</keyword>
<dbReference type="EMBL" id="JAPWDV010000001">
    <property type="protein sequence ID" value="KAJ6224591.1"/>
    <property type="molecule type" value="Genomic_DNA"/>
</dbReference>
<accession>A0A9Q0RSS3</accession>
<keyword evidence="1" id="KW-1133">Transmembrane helix</keyword>
<sequence length="57" mass="6049">MYTTVVAIININLENSISIKGNIGKNIAIITTVVVGASSSLVVRAKPKNVRKDLVLV</sequence>
<keyword evidence="1" id="KW-0472">Membrane</keyword>
<feature type="transmembrane region" description="Helical" evidence="1">
    <location>
        <begin position="23"/>
        <end position="43"/>
    </location>
</feature>
<evidence type="ECO:0000313" key="3">
    <source>
        <dbReference type="Proteomes" id="UP001142055"/>
    </source>
</evidence>